<name>A0A232LM44_9EURO</name>
<feature type="compositionally biased region" description="Polar residues" evidence="9">
    <location>
        <begin position="109"/>
        <end position="121"/>
    </location>
</feature>
<comment type="subcellular location">
    <subcellularLocation>
        <location evidence="1 8">Nucleus</location>
    </subcellularLocation>
</comment>
<dbReference type="GO" id="GO:0003697">
    <property type="term" value="F:single-stranded DNA binding"/>
    <property type="evidence" value="ECO:0007669"/>
    <property type="project" value="TreeGrafter"/>
</dbReference>
<feature type="region of interest" description="Disordered" evidence="9">
    <location>
        <begin position="177"/>
        <end position="224"/>
    </location>
</feature>
<dbReference type="GO" id="GO:0000727">
    <property type="term" value="P:double-strand break repair via break-induced replication"/>
    <property type="evidence" value="ECO:0007669"/>
    <property type="project" value="TreeGrafter"/>
</dbReference>
<evidence type="ECO:0000313" key="10">
    <source>
        <dbReference type="EMBL" id="OXV05229.1"/>
    </source>
</evidence>
<evidence type="ECO:0000256" key="1">
    <source>
        <dbReference type="ARBA" id="ARBA00004123"/>
    </source>
</evidence>
<accession>A0A232LM44</accession>
<protein>
    <recommendedName>
        <fullName evidence="3 8">DNA replication regulator SLD2</fullName>
    </recommendedName>
</protein>
<dbReference type="GO" id="GO:0003688">
    <property type="term" value="F:DNA replication origin binding"/>
    <property type="evidence" value="ECO:0007669"/>
    <property type="project" value="TreeGrafter"/>
</dbReference>
<dbReference type="PANTHER" id="PTHR28124:SF1">
    <property type="entry name" value="DNA REPLICATION REGULATOR SLD2"/>
    <property type="match status" value="1"/>
</dbReference>
<keyword evidence="11" id="KW-1185">Reference proteome</keyword>
<feature type="compositionally biased region" description="Acidic residues" evidence="9">
    <location>
        <begin position="423"/>
        <end position="433"/>
    </location>
</feature>
<dbReference type="Pfam" id="PF11719">
    <property type="entry name" value="Drc1-Sld2"/>
    <property type="match status" value="1"/>
</dbReference>
<keyword evidence="4 8" id="KW-0235">DNA replication</keyword>
<evidence type="ECO:0000256" key="8">
    <source>
        <dbReference type="RuleBase" id="RU367067"/>
    </source>
</evidence>
<evidence type="ECO:0000256" key="5">
    <source>
        <dbReference type="ARBA" id="ARBA00023242"/>
    </source>
</evidence>
<dbReference type="InterPro" id="IPR040203">
    <property type="entry name" value="Sld2"/>
</dbReference>
<dbReference type="GO" id="GO:0006270">
    <property type="term" value="P:DNA replication initiation"/>
    <property type="evidence" value="ECO:0007669"/>
    <property type="project" value="UniProtKB-UniRule"/>
</dbReference>
<feature type="region of interest" description="Disordered" evidence="9">
    <location>
        <begin position="64"/>
        <end position="162"/>
    </location>
</feature>
<feature type="compositionally biased region" description="Basic residues" evidence="9">
    <location>
        <begin position="362"/>
        <end position="378"/>
    </location>
</feature>
<evidence type="ECO:0000256" key="4">
    <source>
        <dbReference type="ARBA" id="ARBA00022705"/>
    </source>
</evidence>
<keyword evidence="5 8" id="KW-0539">Nucleus</keyword>
<comment type="similarity">
    <text evidence="2 8">Belongs to the SLD2 family.</text>
</comment>
<gene>
    <name evidence="10" type="ORF">Egran_07001</name>
</gene>
<dbReference type="Proteomes" id="UP000243515">
    <property type="component" value="Unassembled WGS sequence"/>
</dbReference>
<feature type="region of interest" description="Disordered" evidence="9">
    <location>
        <begin position="502"/>
        <end position="543"/>
    </location>
</feature>
<proteinExistence type="inferred from homology"/>
<dbReference type="PANTHER" id="PTHR28124">
    <property type="entry name" value="DNA REPLICATION REGULATOR SLD2"/>
    <property type="match status" value="1"/>
</dbReference>
<evidence type="ECO:0000256" key="6">
    <source>
        <dbReference type="ARBA" id="ARBA00023306"/>
    </source>
</evidence>
<dbReference type="GO" id="GO:0031261">
    <property type="term" value="C:DNA replication preinitiation complex"/>
    <property type="evidence" value="ECO:0007669"/>
    <property type="project" value="TreeGrafter"/>
</dbReference>
<evidence type="ECO:0000256" key="7">
    <source>
        <dbReference type="ARBA" id="ARBA00025253"/>
    </source>
</evidence>
<feature type="region of interest" description="Disordered" evidence="9">
    <location>
        <begin position="334"/>
        <end position="473"/>
    </location>
</feature>
<feature type="region of interest" description="Disordered" evidence="9">
    <location>
        <begin position="247"/>
        <end position="291"/>
    </location>
</feature>
<keyword evidence="6 8" id="KW-0131">Cell cycle</keyword>
<dbReference type="GO" id="GO:1902977">
    <property type="term" value="P:mitotic DNA replication preinitiation complex assembly"/>
    <property type="evidence" value="ECO:0007669"/>
    <property type="project" value="TreeGrafter"/>
</dbReference>
<dbReference type="FunFam" id="1.10.10.1460:FF:000001">
    <property type="entry name" value="DNA replication regulator Sld2"/>
    <property type="match status" value="1"/>
</dbReference>
<evidence type="ECO:0000256" key="3">
    <source>
        <dbReference type="ARBA" id="ARBA00018363"/>
    </source>
</evidence>
<evidence type="ECO:0000256" key="2">
    <source>
        <dbReference type="ARBA" id="ARBA00007276"/>
    </source>
</evidence>
<dbReference type="InterPro" id="IPR021110">
    <property type="entry name" value="DNA_rep_checkpnt_protein"/>
</dbReference>
<dbReference type="EMBL" id="NPHW01007356">
    <property type="protein sequence ID" value="OXV05229.1"/>
    <property type="molecule type" value="Genomic_DNA"/>
</dbReference>
<dbReference type="Gene3D" id="1.10.10.1460">
    <property type="match status" value="1"/>
</dbReference>
<organism evidence="10 11">
    <name type="scientific">Elaphomyces granulatus</name>
    <dbReference type="NCBI Taxonomy" id="519963"/>
    <lineage>
        <taxon>Eukaryota</taxon>
        <taxon>Fungi</taxon>
        <taxon>Dikarya</taxon>
        <taxon>Ascomycota</taxon>
        <taxon>Pezizomycotina</taxon>
        <taxon>Eurotiomycetes</taxon>
        <taxon>Eurotiomycetidae</taxon>
        <taxon>Eurotiales</taxon>
        <taxon>Elaphomycetaceae</taxon>
        <taxon>Elaphomyces</taxon>
    </lineage>
</organism>
<sequence>MTNTTLSRADLATQSTTLRAELKQWEKTFAEANRGRKAGRGDIKKDPAIAAKYKAYGRLRALESSTNVEGNELPESRSQQIQQLHTKRKHDLDRKNGSTPRKHPRYEWSTPSNGRTSNIHPSQLDPYDSPSTLRRLFSPKAGREGQLSPPLKTAIGPTPQRDGKALGIFDLLSASGGSAATPSAKRVSVESRESIQTPSRRKTMDTILEEDEGIPREGRTPASSSKRWYLEKLFATPTTMRYASIVEHEESDTRGNTSINGVVPEPLESGTPSFLRRSHSGRNPTSTALDLSPVAVRKPPIFIGKGLTALVQGLRDMEEEQNLDDLEALREVEAERAAKASENTIEVGDSQALENEGEKQNRTWKKKGQKRTTRRVKMKPLPLKSNPGAHAKTTKPKGDSDDELATSPPTPASPQTPRVCEENNGEEGEEGEDNTAGCDNVSINTASEADPELEADLDYDADVGASKQQGRSLSEKIKAAFSVVKNVKSAGEKTMKSIAALREKKPKQSAARKINAQAHTNYRSLKLRNRESRRGGRRFGRRR</sequence>
<comment type="caution">
    <text evidence="10">The sequence shown here is derived from an EMBL/GenBank/DDBJ whole genome shotgun (WGS) entry which is preliminary data.</text>
</comment>
<reference evidence="10 11" key="1">
    <citation type="journal article" date="2015" name="Environ. Microbiol.">
        <title>Metagenome sequence of Elaphomyces granulatus from sporocarp tissue reveals Ascomycota ectomycorrhizal fingerprints of genome expansion and a Proteobacteria-rich microbiome.</title>
        <authorList>
            <person name="Quandt C.A."/>
            <person name="Kohler A."/>
            <person name="Hesse C.N."/>
            <person name="Sharpton T.J."/>
            <person name="Martin F."/>
            <person name="Spatafora J.W."/>
        </authorList>
    </citation>
    <scope>NUCLEOTIDE SEQUENCE [LARGE SCALE GENOMIC DNA]</scope>
    <source>
        <strain evidence="10 11">OSC145934</strain>
    </source>
</reference>
<evidence type="ECO:0000256" key="9">
    <source>
        <dbReference type="SAM" id="MobiDB-lite"/>
    </source>
</evidence>
<evidence type="ECO:0000313" key="11">
    <source>
        <dbReference type="Proteomes" id="UP000243515"/>
    </source>
</evidence>
<dbReference type="AlphaFoldDB" id="A0A232LM44"/>
<feature type="compositionally biased region" description="Acidic residues" evidence="9">
    <location>
        <begin position="449"/>
        <end position="461"/>
    </location>
</feature>
<comment type="function">
    <text evidence="7 8">Has a role in the initiation of DNA replication. Required at S-phase checkpoint.</text>
</comment>
<dbReference type="OrthoDB" id="8775810at2759"/>